<dbReference type="InterPro" id="IPR049514">
    <property type="entry name" value="Fic-like_C"/>
</dbReference>
<feature type="domain" description="Filamentation induced by cAMP protein Fic-like C-terminal" evidence="1">
    <location>
        <begin position="50"/>
        <end position="111"/>
    </location>
</feature>
<comment type="caution">
    <text evidence="2">The sequence shown here is derived from an EMBL/GenBank/DDBJ whole genome shotgun (WGS) entry which is preliminary data.</text>
</comment>
<keyword evidence="3" id="KW-1185">Reference proteome</keyword>
<proteinExistence type="predicted"/>
<protein>
    <recommendedName>
        <fullName evidence="1">Filamentation induced by cAMP protein Fic-like C-terminal domain-containing protein</fullName>
    </recommendedName>
</protein>
<evidence type="ECO:0000259" key="1">
    <source>
        <dbReference type="Pfam" id="PF21247"/>
    </source>
</evidence>
<dbReference type="Proteomes" id="UP000280507">
    <property type="component" value="Unassembled WGS sequence"/>
</dbReference>
<dbReference type="EMBL" id="RIZG01000003">
    <property type="protein sequence ID" value="RNF51760.1"/>
    <property type="molecule type" value="Genomic_DNA"/>
</dbReference>
<name>A0A3M8Q9M3_9GAMM</name>
<gene>
    <name evidence="2" type="ORF">EBI00_07695</name>
</gene>
<reference evidence="2 3" key="1">
    <citation type="journal article" date="2012" name="Int. J. Syst. Evol. Microbiol.">
        <title>Marinomonas hwangdonensis sp. nov., isolated from seawater.</title>
        <authorList>
            <person name="Jung Y.T."/>
            <person name="Oh T.K."/>
            <person name="Yoon J.H."/>
        </authorList>
    </citation>
    <scope>NUCLEOTIDE SEQUENCE [LARGE SCALE GENOMIC DNA]</scope>
    <source>
        <strain evidence="2 3">HDW-15</strain>
    </source>
</reference>
<evidence type="ECO:0000313" key="3">
    <source>
        <dbReference type="Proteomes" id="UP000280507"/>
    </source>
</evidence>
<dbReference type="AlphaFoldDB" id="A0A3M8Q9M3"/>
<organism evidence="2 3">
    <name type="scientific">Marinomonas hwangdonensis</name>
    <dbReference type="NCBI Taxonomy" id="1053647"/>
    <lineage>
        <taxon>Bacteria</taxon>
        <taxon>Pseudomonadati</taxon>
        <taxon>Pseudomonadota</taxon>
        <taxon>Gammaproteobacteria</taxon>
        <taxon>Oceanospirillales</taxon>
        <taxon>Oceanospirillaceae</taxon>
        <taxon>Marinomonas</taxon>
    </lineage>
</organism>
<dbReference type="Pfam" id="PF21247">
    <property type="entry name" value="Fic-like_C"/>
    <property type="match status" value="1"/>
</dbReference>
<evidence type="ECO:0000313" key="2">
    <source>
        <dbReference type="EMBL" id="RNF51760.1"/>
    </source>
</evidence>
<sequence>MPKILRVMNANASPTPVFETDEDRRYFLIRLSIHEGFVEAEKTTPQVTPEVRRLLTMLHGEMGRSELMVVLGLKEEKHFREYYQQAAIQQGLIEMTVPDKPKSRLQKYRLTELGKQVLSMKNTK</sequence>
<accession>A0A3M8Q9M3</accession>